<name>A0A382HWB6_9ZZZZ</name>
<dbReference type="InterPro" id="IPR013320">
    <property type="entry name" value="ConA-like_dom_sf"/>
</dbReference>
<dbReference type="AlphaFoldDB" id="A0A382HWB6"/>
<proteinExistence type="predicted"/>
<dbReference type="Gene3D" id="2.60.120.200">
    <property type="match status" value="1"/>
</dbReference>
<dbReference type="Pfam" id="PF13385">
    <property type="entry name" value="Laminin_G_3"/>
    <property type="match status" value="1"/>
</dbReference>
<sequence length="305" mass="34240">MQSLCGIMFLFLVLFTATVNGQIPVDSLVGYYPFNNNVNDESIYLNHGVVYGATPTEDRFGQTDSAYLFNGIDQYLKIPDADQLSIGSTDKLSISVWMRIDTLDFPASQNNYVHWMGKGVNGQHEWTFRIYNLNSTRPNRTSCYAYNTSGGLGAGSYVQEGITIGEWIHYVAVYNYTSDSIFLYKNGVLGDADNFSDYSIIPGNGTAPLRIGTRDLNSYYKGVIDDIRIYSRVLNDTEINSLYHENGWDEPLGIVSQEKSTTLKVFPNPFNPVTTIRFDIPAETQHPISLQVYDISGRMVETLVN</sequence>
<dbReference type="SUPFAM" id="SSF49899">
    <property type="entry name" value="Concanavalin A-like lectins/glucanases"/>
    <property type="match status" value="1"/>
</dbReference>
<evidence type="ECO:0008006" key="2">
    <source>
        <dbReference type="Google" id="ProtNLM"/>
    </source>
</evidence>
<protein>
    <recommendedName>
        <fullName evidence="2">LamG-like jellyroll fold domain-containing protein</fullName>
    </recommendedName>
</protein>
<gene>
    <name evidence="1" type="ORF">METZ01_LOCUS244548</name>
</gene>
<feature type="non-terminal residue" evidence="1">
    <location>
        <position position="305"/>
    </location>
</feature>
<organism evidence="1">
    <name type="scientific">marine metagenome</name>
    <dbReference type="NCBI Taxonomy" id="408172"/>
    <lineage>
        <taxon>unclassified sequences</taxon>
        <taxon>metagenomes</taxon>
        <taxon>ecological metagenomes</taxon>
    </lineage>
</organism>
<dbReference type="EMBL" id="UINC01063743">
    <property type="protein sequence ID" value="SVB91694.1"/>
    <property type="molecule type" value="Genomic_DNA"/>
</dbReference>
<evidence type="ECO:0000313" key="1">
    <source>
        <dbReference type="EMBL" id="SVB91694.1"/>
    </source>
</evidence>
<reference evidence="1" key="1">
    <citation type="submission" date="2018-05" db="EMBL/GenBank/DDBJ databases">
        <authorList>
            <person name="Lanie J.A."/>
            <person name="Ng W.-L."/>
            <person name="Kazmierczak K.M."/>
            <person name="Andrzejewski T.M."/>
            <person name="Davidsen T.M."/>
            <person name="Wayne K.J."/>
            <person name="Tettelin H."/>
            <person name="Glass J.I."/>
            <person name="Rusch D."/>
            <person name="Podicherti R."/>
            <person name="Tsui H.-C.T."/>
            <person name="Winkler M.E."/>
        </authorList>
    </citation>
    <scope>NUCLEOTIDE SEQUENCE</scope>
</reference>
<accession>A0A382HWB6</accession>